<dbReference type="EMBL" id="GBXI01008473">
    <property type="protein sequence ID" value="JAD05819.1"/>
    <property type="molecule type" value="Transcribed_RNA"/>
</dbReference>
<protein>
    <submittedName>
        <fullName evidence="2">Zinc finger matrin-type protein 3</fullName>
    </submittedName>
</protein>
<dbReference type="SMART" id="SM00355">
    <property type="entry name" value="ZnF_C2H2"/>
    <property type="match status" value="4"/>
</dbReference>
<proteinExistence type="predicted"/>
<gene>
    <name evidence="2" type="primary">Zmat3</name>
    <name evidence="2" type="ORF">g.7760</name>
</gene>
<evidence type="ECO:0000313" key="2">
    <source>
        <dbReference type="EMBL" id="JAD05819.1"/>
    </source>
</evidence>
<dbReference type="PANTHER" id="PTHR46786">
    <property type="entry name" value="ZINC FINGER MATRIN-TYPE PROTEIN 3"/>
    <property type="match status" value="1"/>
</dbReference>
<reference evidence="2" key="1">
    <citation type="submission" date="2014-11" db="EMBL/GenBank/DDBJ databases">
        <authorList>
            <person name="Geib S."/>
        </authorList>
    </citation>
    <scope>NUCLEOTIDE SEQUENCE</scope>
</reference>
<sequence length="419" mass="45924">MSYEFLAGYHIPTITQGITTITPVPFTNEGQQQTMDIPNQYQNINRYIPPGLQGTTIAPITPSKPLKRKYELGPGSVSKDTVAEKSTSGALVIFYGRDTSYPEDLNKLMHPLHCALCGVQMNSSKSAKDHYESKPHDRHITNWLKLNYTENGLTAPTVKRFIKEGPCGPDTFHCEVCDLKFGSLAHASQHYAGRKHKLVVSKISQPSGSGYYNAENKWVRTGTKFIPNTDRRFGIGELFKQQTGETATNVVSTADTTTPAAAAENVAATVIGVAATTVDKSSVSAVESPLKAKPLSLCCEICKVNATSEVQMSMHLQGIKHKKKLKALCLDESLEQSPVVSSAHTALVKTEDTILESLKKSSPSTDFSMYRTPSGSYYCECCNMSMFHVAALQQHLAGKKHMKKVIEVKDKAKTKTDTK</sequence>
<dbReference type="SMART" id="SM00451">
    <property type="entry name" value="ZnF_U1"/>
    <property type="match status" value="4"/>
</dbReference>
<dbReference type="InterPro" id="IPR003604">
    <property type="entry name" value="Matrin/U1-like-C_Znf_C2H2"/>
</dbReference>
<accession>A0A0A1X3E4</accession>
<organism evidence="2">
    <name type="scientific">Zeugodacus cucurbitae</name>
    <name type="common">Melon fruit fly</name>
    <name type="synonym">Bactrocera cucurbitae</name>
    <dbReference type="NCBI Taxonomy" id="28588"/>
    <lineage>
        <taxon>Eukaryota</taxon>
        <taxon>Metazoa</taxon>
        <taxon>Ecdysozoa</taxon>
        <taxon>Arthropoda</taxon>
        <taxon>Hexapoda</taxon>
        <taxon>Insecta</taxon>
        <taxon>Pterygota</taxon>
        <taxon>Neoptera</taxon>
        <taxon>Endopterygota</taxon>
        <taxon>Diptera</taxon>
        <taxon>Brachycera</taxon>
        <taxon>Muscomorpha</taxon>
        <taxon>Tephritoidea</taxon>
        <taxon>Tephritidae</taxon>
        <taxon>Zeugodacus</taxon>
        <taxon>Zeugodacus</taxon>
    </lineage>
</organism>
<feature type="domain" description="C2H2-type" evidence="1">
    <location>
        <begin position="379"/>
        <end position="401"/>
    </location>
</feature>
<name>A0A0A1X3E4_ZEUCU</name>
<dbReference type="GO" id="GO:0008270">
    <property type="term" value="F:zinc ion binding"/>
    <property type="evidence" value="ECO:0007669"/>
    <property type="project" value="InterPro"/>
</dbReference>
<dbReference type="InterPro" id="IPR013087">
    <property type="entry name" value="Znf_C2H2_type"/>
</dbReference>
<dbReference type="Pfam" id="PF12874">
    <property type="entry name" value="zf-met"/>
    <property type="match status" value="4"/>
</dbReference>
<dbReference type="PANTHER" id="PTHR46786:SF1">
    <property type="entry name" value="ZINC FINGER MATRIN-TYPE PROTEIN 3"/>
    <property type="match status" value="1"/>
</dbReference>
<dbReference type="InterPro" id="IPR052644">
    <property type="entry name" value="ZMAT3"/>
</dbReference>
<reference evidence="2" key="2">
    <citation type="journal article" date="2015" name="Gigascience">
        <title>Reconstructing a comprehensive transcriptome assembly of a white-pupal translocated strain of the pest fruit fly Bactrocera cucurbitae.</title>
        <authorList>
            <person name="Sim S.B."/>
            <person name="Calla B."/>
            <person name="Hall B."/>
            <person name="DeRego T."/>
            <person name="Geib S.M."/>
        </authorList>
    </citation>
    <scope>NUCLEOTIDE SEQUENCE</scope>
</reference>
<dbReference type="Gene3D" id="3.30.160.60">
    <property type="entry name" value="Classic Zinc Finger"/>
    <property type="match status" value="4"/>
</dbReference>
<dbReference type="PROSITE" id="PS00028">
    <property type="entry name" value="ZINC_FINGER_C2H2_1"/>
    <property type="match status" value="2"/>
</dbReference>
<dbReference type="GO" id="GO:0003676">
    <property type="term" value="F:nucleic acid binding"/>
    <property type="evidence" value="ECO:0007669"/>
    <property type="project" value="InterPro"/>
</dbReference>
<dbReference type="AlphaFoldDB" id="A0A0A1X3E4"/>
<dbReference type="OrthoDB" id="434647at2759"/>
<dbReference type="InterPro" id="IPR036236">
    <property type="entry name" value="Znf_C2H2_sf"/>
</dbReference>
<dbReference type="GeneID" id="105208829"/>
<feature type="domain" description="C2H2-type" evidence="1">
    <location>
        <begin position="174"/>
        <end position="196"/>
    </location>
</feature>
<evidence type="ECO:0000259" key="1">
    <source>
        <dbReference type="PROSITE" id="PS00028"/>
    </source>
</evidence>
<dbReference type="SUPFAM" id="SSF57667">
    <property type="entry name" value="beta-beta-alpha zinc fingers"/>
    <property type="match status" value="4"/>
</dbReference>